<dbReference type="RefSeq" id="WP_195876648.1">
    <property type="nucleotide sequence ID" value="NZ_JADOEL010000023.1"/>
</dbReference>
<dbReference type="EMBL" id="JADOEL010000023">
    <property type="protein sequence ID" value="MBF8179665.1"/>
    <property type="molecule type" value="Genomic_DNA"/>
</dbReference>
<reference evidence="2 3" key="1">
    <citation type="submission" date="2020-11" db="EMBL/GenBank/DDBJ databases">
        <title>WGS of Herminiimonas contaminans strain Marseille-Q4544 isolated from planarians Schmidtea mediterranea.</title>
        <authorList>
            <person name="Kangale L."/>
        </authorList>
    </citation>
    <scope>NUCLEOTIDE SEQUENCE [LARGE SCALE GENOMIC DNA]</scope>
    <source>
        <strain evidence="2 3">Marseille-Q4544</strain>
    </source>
</reference>
<evidence type="ECO:0000313" key="2">
    <source>
        <dbReference type="EMBL" id="MBF8179665.1"/>
    </source>
</evidence>
<keyword evidence="3" id="KW-1185">Reference proteome</keyword>
<dbReference type="InterPro" id="IPR053861">
    <property type="entry name" value="Phage_Mu_Gp45_N"/>
</dbReference>
<organism evidence="2 3">
    <name type="scientific">Herminiimonas contaminans</name>
    <dbReference type="NCBI Taxonomy" id="1111140"/>
    <lineage>
        <taxon>Bacteria</taxon>
        <taxon>Pseudomonadati</taxon>
        <taxon>Pseudomonadota</taxon>
        <taxon>Betaproteobacteria</taxon>
        <taxon>Burkholderiales</taxon>
        <taxon>Oxalobacteraceae</taxon>
        <taxon>Herminiimonas</taxon>
    </lineage>
</organism>
<feature type="domain" description="Bacteriophage Mu Gp45 N-terminal" evidence="1">
    <location>
        <begin position="22"/>
        <end position="85"/>
    </location>
</feature>
<dbReference type="PIRSF" id="PIRSF012337">
    <property type="entry name" value="gp45"/>
    <property type="match status" value="1"/>
</dbReference>
<comment type="caution">
    <text evidence="2">The sequence shown here is derived from an EMBL/GenBank/DDBJ whole genome shotgun (WGS) entry which is preliminary data.</text>
</comment>
<dbReference type="Proteomes" id="UP000657372">
    <property type="component" value="Unassembled WGS sequence"/>
</dbReference>
<sequence length="175" mass="19376">MSDDLARLLEPLRNKIRLLAGRAVVSLLKDVVTVQVKLLDGEPKEVEMFQQYGFRSRPLPGAEGVNLSGNGIRDLTYVFCVDDRRYQLDLLESGEAALYDHLGKHVHLKADGSIVIKADTEVLVDAPFLKCTGQIIDNCNSNSVSMQRMREKYNAHVHHENDAGGNTGGPSEVME</sequence>
<dbReference type="Pfam" id="PF06890">
    <property type="entry name" value="Phage_Mu_Gp45"/>
    <property type="match status" value="1"/>
</dbReference>
<dbReference type="InterPro" id="IPR014462">
    <property type="entry name" value="Phage_Mu_Gp45"/>
</dbReference>
<gene>
    <name evidence="2" type="ORF">IXC47_18440</name>
</gene>
<name>A0ABS0EXT8_9BURK</name>
<protein>
    <submittedName>
        <fullName evidence="2">Phage baseplate assembly protein</fullName>
    </submittedName>
</protein>
<evidence type="ECO:0000313" key="3">
    <source>
        <dbReference type="Proteomes" id="UP000657372"/>
    </source>
</evidence>
<proteinExistence type="predicted"/>
<evidence type="ECO:0000259" key="1">
    <source>
        <dbReference type="Pfam" id="PF06890"/>
    </source>
</evidence>
<accession>A0ABS0EXT8</accession>